<dbReference type="InterPro" id="IPR039895">
    <property type="entry name" value="COBL-like"/>
</dbReference>
<proteinExistence type="predicted"/>
<evidence type="ECO:0000313" key="4">
    <source>
        <dbReference type="Proteomes" id="UP000539920"/>
    </source>
</evidence>
<sequence length="415" mass="45341">KRMKARAPPPPNQPSAASRIHNEPKSPTETAVISDQNLVSMKENMINRLVDFTVILPSGVEQKCTVQGSKAVMDVLVDLCSQYRLNPSQHSLELKSSGTQQVLSYKPNTLIGALDVQTVLLKEKIPEEKAKRPLPRVPEKSVRLVVNYLKTQKAVVRVSPEVPLHSIIPAICEKCEVSQEHIVLLRDSITGEELELTKSLEELGIKELYAWDRKKEPNLKASVSSDAIEKEKTRLLGLFNADRRSSKGFSTAPNSPSVNSRSSSLGSSVSLGNISGMTANPEVKKRRAPPPPVATPVLPNANAEISQGASLNDLRKKKRRAPLPPAASAPPTPAMPNRTEDREDKRKSTMESLLSTHDNVYVVDDTVLELSEVEETASESSCFASEDTTEDSGVVSSPSDIVSLDSQNDSMKLRD</sequence>
<dbReference type="GO" id="GO:0048471">
    <property type="term" value="C:perinuclear region of cytoplasm"/>
    <property type="evidence" value="ECO:0007669"/>
    <property type="project" value="TreeGrafter"/>
</dbReference>
<feature type="domain" description="Cordon-bleu ubiquitin-like" evidence="2">
    <location>
        <begin position="131"/>
        <end position="218"/>
    </location>
</feature>
<dbReference type="GO" id="GO:0005886">
    <property type="term" value="C:plasma membrane"/>
    <property type="evidence" value="ECO:0007669"/>
    <property type="project" value="TreeGrafter"/>
</dbReference>
<dbReference type="GO" id="GO:0044295">
    <property type="term" value="C:axonal growth cone"/>
    <property type="evidence" value="ECO:0007669"/>
    <property type="project" value="TreeGrafter"/>
</dbReference>
<feature type="non-terminal residue" evidence="3">
    <location>
        <position position="415"/>
    </location>
</feature>
<feature type="compositionally biased region" description="Low complexity" evidence="1">
    <location>
        <begin position="253"/>
        <end position="272"/>
    </location>
</feature>
<dbReference type="Pfam" id="PF09469">
    <property type="entry name" value="Cobl"/>
    <property type="match status" value="1"/>
</dbReference>
<dbReference type="EMBL" id="VXBC01001349">
    <property type="protein sequence ID" value="NXM11285.1"/>
    <property type="molecule type" value="Genomic_DNA"/>
</dbReference>
<organism evidence="3 4">
    <name type="scientific">Ploceus nigricollis</name>
    <dbReference type="NCBI Taxonomy" id="441696"/>
    <lineage>
        <taxon>Eukaryota</taxon>
        <taxon>Metazoa</taxon>
        <taxon>Chordata</taxon>
        <taxon>Craniata</taxon>
        <taxon>Vertebrata</taxon>
        <taxon>Euteleostomi</taxon>
        <taxon>Archelosauria</taxon>
        <taxon>Archosauria</taxon>
        <taxon>Dinosauria</taxon>
        <taxon>Saurischia</taxon>
        <taxon>Theropoda</taxon>
        <taxon>Coelurosauria</taxon>
        <taxon>Aves</taxon>
        <taxon>Neognathae</taxon>
        <taxon>Neoaves</taxon>
        <taxon>Telluraves</taxon>
        <taxon>Australaves</taxon>
        <taxon>Passeriformes</taxon>
        <taxon>Passeroidea</taxon>
        <taxon>Ploceidae</taxon>
        <taxon>Ploceinae</taxon>
        <taxon>Ploceus</taxon>
    </lineage>
</organism>
<dbReference type="GO" id="GO:0043025">
    <property type="term" value="C:neuronal cell body"/>
    <property type="evidence" value="ECO:0007669"/>
    <property type="project" value="TreeGrafter"/>
</dbReference>
<dbReference type="Proteomes" id="UP000539920">
    <property type="component" value="Unassembled WGS sequence"/>
</dbReference>
<feature type="compositionally biased region" description="Polar residues" evidence="1">
    <location>
        <begin position="394"/>
        <end position="415"/>
    </location>
</feature>
<dbReference type="InterPro" id="IPR029071">
    <property type="entry name" value="Ubiquitin-like_domsf"/>
</dbReference>
<dbReference type="PANTHER" id="PTHR47008">
    <property type="entry name" value="PROTEIN CORDON-BLEU"/>
    <property type="match status" value="1"/>
</dbReference>
<dbReference type="GO" id="GO:0051639">
    <property type="term" value="P:actin filament network formation"/>
    <property type="evidence" value="ECO:0007669"/>
    <property type="project" value="TreeGrafter"/>
</dbReference>
<feature type="compositionally biased region" description="Pro residues" evidence="1">
    <location>
        <begin position="322"/>
        <end position="334"/>
    </location>
</feature>
<dbReference type="GO" id="GO:1990357">
    <property type="term" value="C:terminal web"/>
    <property type="evidence" value="ECO:0007669"/>
    <property type="project" value="TreeGrafter"/>
</dbReference>
<name>A0A7L0Y7E1_9PASE</name>
<accession>A0A7L0Y7E1</accession>
<keyword evidence="4" id="KW-1185">Reference proteome</keyword>
<gene>
    <name evidence="3" type="primary">Cobl</name>
    <name evidence="3" type="ORF">PLONIG_R12869</name>
</gene>
<dbReference type="GO" id="GO:0003785">
    <property type="term" value="F:actin monomer binding"/>
    <property type="evidence" value="ECO:0007669"/>
    <property type="project" value="InterPro"/>
</dbReference>
<reference evidence="3 4" key="1">
    <citation type="submission" date="2019-09" db="EMBL/GenBank/DDBJ databases">
        <title>Bird 10,000 Genomes (B10K) Project - Family phase.</title>
        <authorList>
            <person name="Zhang G."/>
        </authorList>
    </citation>
    <scope>NUCLEOTIDE SEQUENCE [LARGE SCALE GENOMIC DNA]</scope>
    <source>
        <strain evidence="3">B10K-DU-001-79</strain>
        <tissue evidence="3">Muscle</tissue>
    </source>
</reference>
<dbReference type="InterPro" id="IPR019025">
    <property type="entry name" value="Cordon-bleu_ubiquitin_domain"/>
</dbReference>
<evidence type="ECO:0000313" key="3">
    <source>
        <dbReference type="EMBL" id="NXM11285.1"/>
    </source>
</evidence>
<dbReference type="AlphaFoldDB" id="A0A7L0Y7E1"/>
<dbReference type="GO" id="GO:0005884">
    <property type="term" value="C:actin filament"/>
    <property type="evidence" value="ECO:0007669"/>
    <property type="project" value="TreeGrafter"/>
</dbReference>
<dbReference type="GO" id="GO:0030041">
    <property type="term" value="P:actin filament polymerization"/>
    <property type="evidence" value="ECO:0007669"/>
    <property type="project" value="TreeGrafter"/>
</dbReference>
<comment type="caution">
    <text evidence="3">The sequence shown here is derived from an EMBL/GenBank/DDBJ whole genome shotgun (WGS) entry which is preliminary data.</text>
</comment>
<feature type="region of interest" description="Disordered" evidence="1">
    <location>
        <begin position="245"/>
        <end position="415"/>
    </location>
</feature>
<dbReference type="PANTHER" id="PTHR47008:SF1">
    <property type="entry name" value="PROTEIN CORDON-BLEU"/>
    <property type="match status" value="1"/>
</dbReference>
<dbReference type="GO" id="GO:0044294">
    <property type="term" value="C:dendritic growth cone"/>
    <property type="evidence" value="ECO:0007669"/>
    <property type="project" value="TreeGrafter"/>
</dbReference>
<feature type="non-terminal residue" evidence="3">
    <location>
        <position position="1"/>
    </location>
</feature>
<evidence type="ECO:0000256" key="1">
    <source>
        <dbReference type="SAM" id="MobiDB-lite"/>
    </source>
</evidence>
<protein>
    <submittedName>
        <fullName evidence="3">COBL protein</fullName>
    </submittedName>
</protein>
<dbReference type="Gene3D" id="3.10.20.90">
    <property type="entry name" value="Phosphatidylinositol 3-kinase Catalytic Subunit, Chain A, domain 1"/>
    <property type="match status" value="1"/>
</dbReference>
<dbReference type="SUPFAM" id="SSF54236">
    <property type="entry name" value="Ubiquitin-like"/>
    <property type="match status" value="1"/>
</dbReference>
<dbReference type="GO" id="GO:0001726">
    <property type="term" value="C:ruffle"/>
    <property type="evidence" value="ECO:0007669"/>
    <property type="project" value="TreeGrafter"/>
</dbReference>
<evidence type="ECO:0000259" key="2">
    <source>
        <dbReference type="Pfam" id="PF09469"/>
    </source>
</evidence>
<feature type="compositionally biased region" description="Basic and acidic residues" evidence="1">
    <location>
        <begin position="338"/>
        <end position="349"/>
    </location>
</feature>
<feature type="region of interest" description="Disordered" evidence="1">
    <location>
        <begin position="1"/>
        <end position="29"/>
    </location>
</feature>